<feature type="domain" description="ABC transporter" evidence="13">
    <location>
        <begin position="6"/>
        <end position="259"/>
    </location>
</feature>
<keyword evidence="7 12" id="KW-0378">Hydrolase</keyword>
<keyword evidence="10 12" id="KW-0694">RNA-binding</keyword>
<gene>
    <name evidence="12 14" type="primary">ettA</name>
    <name evidence="14" type="ORF">EX242_08330</name>
</gene>
<dbReference type="OrthoDB" id="9762051at2"/>
<comment type="domain">
    <text evidence="12">The P-site tRNA interaction motif (PtIM domain) probably interacts with the P-site tRNA(fMet) as well as the 23S rRNA.</text>
</comment>
<dbReference type="GO" id="GO:0006412">
    <property type="term" value="P:translation"/>
    <property type="evidence" value="ECO:0007669"/>
    <property type="project" value="UniProtKB-KW"/>
</dbReference>
<comment type="caution">
    <text evidence="14">The sequence shown here is derived from an EMBL/GenBank/DDBJ whole genome shotgun (WGS) entry which is preliminary data.</text>
</comment>
<evidence type="ECO:0000256" key="3">
    <source>
        <dbReference type="ARBA" id="ARBA00022555"/>
    </source>
</evidence>
<dbReference type="PANTHER" id="PTHR43858:SF1">
    <property type="entry name" value="ABC TRANSPORTER-RELATED PROTEIN"/>
    <property type="match status" value="1"/>
</dbReference>
<dbReference type="CDD" id="cd03221">
    <property type="entry name" value="ABCF_EF-3"/>
    <property type="match status" value="2"/>
</dbReference>
<dbReference type="NCBIfam" id="TIGR03719">
    <property type="entry name" value="ABC_ABC_ChvD"/>
    <property type="match status" value="1"/>
</dbReference>
<evidence type="ECO:0000313" key="15">
    <source>
        <dbReference type="Proteomes" id="UP000824410"/>
    </source>
</evidence>
<dbReference type="SUPFAM" id="SSF52540">
    <property type="entry name" value="P-loop containing nucleoside triphosphate hydrolases"/>
    <property type="match status" value="2"/>
</dbReference>
<dbReference type="PROSITE" id="PS00211">
    <property type="entry name" value="ABC_TRANSPORTER_1"/>
    <property type="match status" value="1"/>
</dbReference>
<comment type="catalytic activity">
    <reaction evidence="12">
        <text>ATP + H2O = ADP + phosphate + H(+)</text>
        <dbReference type="Rhea" id="RHEA:13065"/>
        <dbReference type="ChEBI" id="CHEBI:15377"/>
        <dbReference type="ChEBI" id="CHEBI:15378"/>
        <dbReference type="ChEBI" id="CHEBI:30616"/>
        <dbReference type="ChEBI" id="CHEBI:43474"/>
        <dbReference type="ChEBI" id="CHEBI:456216"/>
    </reaction>
</comment>
<protein>
    <recommendedName>
        <fullName evidence="12">Energy-dependent translational throttle protein EttA</fullName>
        <ecNumber evidence="12">3.6.1.-</ecNumber>
    </recommendedName>
    <alternativeName>
        <fullName evidence="12">Translational regulatory factor EttA</fullName>
    </alternativeName>
</protein>
<proteinExistence type="inferred from homology"/>
<dbReference type="Proteomes" id="UP000824410">
    <property type="component" value="Unassembled WGS sequence"/>
</dbReference>
<evidence type="ECO:0000256" key="4">
    <source>
        <dbReference type="ARBA" id="ARBA00022730"/>
    </source>
</evidence>
<dbReference type="FunFam" id="3.40.50.300:FF:000011">
    <property type="entry name" value="Putative ABC transporter ATP-binding component"/>
    <property type="match status" value="1"/>
</dbReference>
<dbReference type="InterPro" id="IPR032781">
    <property type="entry name" value="ABC_tran_Xtn"/>
</dbReference>
<comment type="function">
    <text evidence="12">A translation factor that gates the progression of the 70S ribosomal initiation complex (IC, containing tRNA(fMet) in the P-site) into the translation elongation cycle by using a mechanism sensitive to the ATP/ADP ratio. Binds to the 70S ribosome E-site where it modulates the state of the translating ribosome during subunit translocation. ATP hydrolysis probably frees it from the ribosome, which can enter the elongation phase.</text>
</comment>
<dbReference type="NCBIfam" id="NF008775">
    <property type="entry name" value="PRK11819.1"/>
    <property type="match status" value="1"/>
</dbReference>
<dbReference type="FunFam" id="3.40.50.300:FF:000183">
    <property type="entry name" value="ABC transporter ATP-binding protein yjjK"/>
    <property type="match status" value="1"/>
</dbReference>
<reference evidence="14" key="1">
    <citation type="submission" date="2019-02" db="EMBL/GenBank/DDBJ databases">
        <title>Genomic characterization of isolates from hospital effluents in KZN, South Africa.</title>
        <authorList>
            <person name="Ntshobeni N."/>
            <person name="Allam M."/>
            <person name="Ismail A."/>
            <person name="Amoako D."/>
            <person name="Essack S."/>
            <person name="Chenia H."/>
        </authorList>
    </citation>
    <scope>NUCLEOTIDE SEQUENCE</scope>
    <source>
        <strain evidence="14">AFE97_S1</strain>
    </source>
</reference>
<dbReference type="GO" id="GO:0043022">
    <property type="term" value="F:ribosome binding"/>
    <property type="evidence" value="ECO:0007669"/>
    <property type="project" value="UniProtKB-UniRule"/>
</dbReference>
<dbReference type="EMBL" id="SHDO01000009">
    <property type="protein sequence ID" value="MBX6980266.1"/>
    <property type="molecule type" value="Genomic_DNA"/>
</dbReference>
<evidence type="ECO:0000256" key="10">
    <source>
        <dbReference type="ARBA" id="ARBA00022884"/>
    </source>
</evidence>
<keyword evidence="4 12" id="KW-0699">rRNA-binding</keyword>
<evidence type="ECO:0000256" key="9">
    <source>
        <dbReference type="ARBA" id="ARBA00022845"/>
    </source>
</evidence>
<evidence type="ECO:0000256" key="11">
    <source>
        <dbReference type="ARBA" id="ARBA00022917"/>
    </source>
</evidence>
<keyword evidence="6 12" id="KW-0547">Nucleotide-binding</keyword>
<dbReference type="GO" id="GO:0045900">
    <property type="term" value="P:negative regulation of translational elongation"/>
    <property type="evidence" value="ECO:0007669"/>
    <property type="project" value="UniProtKB-UniRule"/>
</dbReference>
<name>A0A1J0E347_PRORE</name>
<keyword evidence="3 12" id="KW-0820">tRNA-binding</keyword>
<comment type="subunit">
    <text evidence="12">Monomer. Probably contacts ribosomal proteins L1, L5, L33 and S7, the 16S and 23S rRNA and the P-site containing tRNA(fMet).</text>
</comment>
<feature type="binding site" evidence="12">
    <location>
        <begin position="39"/>
        <end position="46"/>
    </location>
    <ligand>
        <name>ATP</name>
        <dbReference type="ChEBI" id="CHEBI:30616"/>
        <label>1</label>
    </ligand>
</feature>
<keyword evidence="8 12" id="KW-0067">ATP-binding</keyword>
<dbReference type="InterPro" id="IPR022374">
    <property type="entry name" value="EttA"/>
</dbReference>
<dbReference type="PROSITE" id="PS50893">
    <property type="entry name" value="ABC_TRANSPORTER_2"/>
    <property type="match status" value="2"/>
</dbReference>
<evidence type="ECO:0000256" key="5">
    <source>
        <dbReference type="ARBA" id="ARBA00022737"/>
    </source>
</evidence>
<dbReference type="InterPro" id="IPR003439">
    <property type="entry name" value="ABC_transporter-like_ATP-bd"/>
</dbReference>
<dbReference type="KEGG" id="prg:RB151_006490"/>
<evidence type="ECO:0000256" key="1">
    <source>
        <dbReference type="ARBA" id="ARBA00005868"/>
    </source>
</evidence>
<feature type="binding site" evidence="12">
    <location>
        <begin position="356"/>
        <end position="363"/>
    </location>
    <ligand>
        <name>ATP</name>
        <dbReference type="ChEBI" id="CHEBI:30616"/>
        <label>2</label>
    </ligand>
</feature>
<dbReference type="AlphaFoldDB" id="A0A1J0E347"/>
<dbReference type="GO" id="GO:0005524">
    <property type="term" value="F:ATP binding"/>
    <property type="evidence" value="ECO:0007669"/>
    <property type="project" value="UniProtKB-UniRule"/>
</dbReference>
<evidence type="ECO:0000313" key="14">
    <source>
        <dbReference type="EMBL" id="MBX6980266.1"/>
    </source>
</evidence>
<dbReference type="GO" id="GO:0016887">
    <property type="term" value="F:ATP hydrolysis activity"/>
    <property type="evidence" value="ECO:0007669"/>
    <property type="project" value="UniProtKB-UniRule"/>
</dbReference>
<comment type="domain">
    <text evidence="12">The arm domain is inserted in the first ABC transporter domain. Probably contacts ribosomal protein L1.</text>
</comment>
<dbReference type="RefSeq" id="WP_042847007.1">
    <property type="nucleotide sequence ID" value="NZ_ABEXNG020000005.1"/>
</dbReference>
<dbReference type="Gene3D" id="3.40.50.300">
    <property type="entry name" value="P-loop containing nucleotide triphosphate hydrolases"/>
    <property type="match status" value="2"/>
</dbReference>
<comment type="subcellular location">
    <subcellularLocation>
        <location evidence="12">Cytoplasm</location>
    </subcellularLocation>
    <text evidence="12">Associates with ribosomes and polysomes.</text>
</comment>
<dbReference type="HAMAP" id="MF_00847">
    <property type="entry name" value="EttA"/>
    <property type="match status" value="1"/>
</dbReference>
<dbReference type="InterPro" id="IPR027417">
    <property type="entry name" value="P-loop_NTPase"/>
</dbReference>
<keyword evidence="2 12" id="KW-0963">Cytoplasm</keyword>
<dbReference type="InterPro" id="IPR003593">
    <property type="entry name" value="AAA+_ATPase"/>
</dbReference>
<evidence type="ECO:0000256" key="8">
    <source>
        <dbReference type="ARBA" id="ARBA00022840"/>
    </source>
</evidence>
<evidence type="ECO:0000256" key="6">
    <source>
        <dbReference type="ARBA" id="ARBA00022741"/>
    </source>
</evidence>
<feature type="region of interest" description="PtIM" evidence="12">
    <location>
        <begin position="242"/>
        <end position="322"/>
    </location>
</feature>
<dbReference type="GO" id="GO:0005737">
    <property type="term" value="C:cytoplasm"/>
    <property type="evidence" value="ECO:0007669"/>
    <property type="project" value="UniProtKB-SubCell"/>
</dbReference>
<sequence length="555" mass="62366">MAQYVYSMYRVGKIVPPKRHILKNISLSFFPGAKIGVLGLNGAGKSTLLRIMAGIDTDIEGEARPQPGLKIGYLPQEPKLNLEHTVREAVEEAVGEVKRALTRLDEVYAAYAEEGADFDKLAKEQGELEAIISAQDGHNLDNQLERAADALRLPPWDAKIENLSGGERRRVAICRLLLEKPDMLLLDEPTNHLDAESVAWLERFLHDYEGTVVAITHDRYFLDNVAGWILELDRGEGIPWEGNYSSWLEQKDARLAQEASTEAARRKSIEKELEWIRQNPKGRQSKGKARLARFEELNNVEYQKRNETSELFIPPGPRLGDKVIDVENLSKSYGDRVLIDNLSFSIPKGAIVGIIGPNGAGKSTLFRMISGQEQPDSGSITVGETVKIASVDQFRDSMDDSKTVWEEISNGQDIMRIGNFEIPSRAYVGRFNFKGIDQGKRVGELSGGERGRLHLAKLLQVGGNVLLLDEPTNDLDVETLRALENALLEFPGCAMVISHDRWFLDRIATHIIDYQDEGNISFFEGNFSEYEDYKKRTLGAEALQPHRMKYKRMTK</sequence>
<evidence type="ECO:0000256" key="12">
    <source>
        <dbReference type="HAMAP-Rule" id="MF_00847"/>
    </source>
</evidence>
<keyword evidence="9 12" id="KW-0810">Translation regulation</keyword>
<accession>A0A1J0E347</accession>
<dbReference type="PANTHER" id="PTHR43858">
    <property type="entry name" value="ENERGY-DEPENDENT TRANSLATIONAL THROTTLE PROTEIN ETTA"/>
    <property type="match status" value="1"/>
</dbReference>
<keyword evidence="11 12" id="KW-0648">Protein biosynthesis</keyword>
<evidence type="ECO:0000259" key="13">
    <source>
        <dbReference type="PROSITE" id="PS50893"/>
    </source>
</evidence>
<feature type="region of interest" description="Arm" evidence="12">
    <location>
        <begin position="95"/>
        <end position="139"/>
    </location>
</feature>
<feature type="domain" description="ABC transporter" evidence="13">
    <location>
        <begin position="324"/>
        <end position="542"/>
    </location>
</feature>
<dbReference type="Pfam" id="PF12848">
    <property type="entry name" value="ABC_tran_Xtn"/>
    <property type="match status" value="1"/>
</dbReference>
<dbReference type="InterPro" id="IPR017871">
    <property type="entry name" value="ABC_transporter-like_CS"/>
</dbReference>
<keyword evidence="5 12" id="KW-0677">Repeat</keyword>
<comment type="similarity">
    <text evidence="1 12">Belongs to the ABC transporter superfamily. ABCF family. Translational throttle EttA subfamily.</text>
</comment>
<dbReference type="GO" id="GO:0000049">
    <property type="term" value="F:tRNA binding"/>
    <property type="evidence" value="ECO:0007669"/>
    <property type="project" value="UniProtKB-UniRule"/>
</dbReference>
<dbReference type="SMART" id="SM00382">
    <property type="entry name" value="AAA"/>
    <property type="match status" value="2"/>
</dbReference>
<dbReference type="GO" id="GO:0019843">
    <property type="term" value="F:rRNA binding"/>
    <property type="evidence" value="ECO:0007669"/>
    <property type="project" value="UniProtKB-UniRule"/>
</dbReference>
<evidence type="ECO:0000256" key="7">
    <source>
        <dbReference type="ARBA" id="ARBA00022801"/>
    </source>
</evidence>
<evidence type="ECO:0000256" key="2">
    <source>
        <dbReference type="ARBA" id="ARBA00022490"/>
    </source>
</evidence>
<organism evidence="14 15">
    <name type="scientific">Providencia rettgeri</name>
    <dbReference type="NCBI Taxonomy" id="587"/>
    <lineage>
        <taxon>Bacteria</taxon>
        <taxon>Pseudomonadati</taxon>
        <taxon>Pseudomonadota</taxon>
        <taxon>Gammaproteobacteria</taxon>
        <taxon>Enterobacterales</taxon>
        <taxon>Morganellaceae</taxon>
        <taxon>Providencia</taxon>
    </lineage>
</organism>
<dbReference type="EC" id="3.6.1.-" evidence="12"/>
<dbReference type="Pfam" id="PF00005">
    <property type="entry name" value="ABC_tran"/>
    <property type="match status" value="2"/>
</dbReference>